<evidence type="ECO:0000256" key="4">
    <source>
        <dbReference type="ARBA" id="ARBA00023139"/>
    </source>
</evidence>
<keyword evidence="8" id="KW-1185">Reference proteome</keyword>
<evidence type="ECO:0008006" key="9">
    <source>
        <dbReference type="Google" id="ProtNLM"/>
    </source>
</evidence>
<evidence type="ECO:0000256" key="3">
    <source>
        <dbReference type="ARBA" id="ARBA00023136"/>
    </source>
</evidence>
<keyword evidence="4" id="KW-0564">Palmitate</keyword>
<keyword evidence="2" id="KW-0732">Signal</keyword>
<dbReference type="AlphaFoldDB" id="A0A6B8RPL5"/>
<dbReference type="SUPFAM" id="SSF53850">
    <property type="entry name" value="Periplasmic binding protein-like II"/>
    <property type="match status" value="1"/>
</dbReference>
<name>A0A6B8RPL5_9BACL</name>
<evidence type="ECO:0000256" key="1">
    <source>
        <dbReference type="ARBA" id="ARBA00022475"/>
    </source>
</evidence>
<evidence type="ECO:0000256" key="5">
    <source>
        <dbReference type="ARBA" id="ARBA00023288"/>
    </source>
</evidence>
<organism evidence="7 8">
    <name type="scientific">Paenibacillus psychroresistens</name>
    <dbReference type="NCBI Taxonomy" id="1778678"/>
    <lineage>
        <taxon>Bacteria</taxon>
        <taxon>Bacillati</taxon>
        <taxon>Bacillota</taxon>
        <taxon>Bacilli</taxon>
        <taxon>Bacillales</taxon>
        <taxon>Paenibacillaceae</taxon>
        <taxon>Paenibacillus</taxon>
    </lineage>
</organism>
<dbReference type="PANTHER" id="PTHR43649:SF33">
    <property type="entry name" value="POLYGALACTURONAN_RHAMNOGALACTURONAN-BINDING PROTEIN YTCQ"/>
    <property type="match status" value="1"/>
</dbReference>
<keyword evidence="5" id="KW-0449">Lipoprotein</keyword>
<evidence type="ECO:0000313" key="7">
    <source>
        <dbReference type="EMBL" id="QGQ98311.1"/>
    </source>
</evidence>
<dbReference type="OrthoDB" id="4349943at2"/>
<dbReference type="PROSITE" id="PS51257">
    <property type="entry name" value="PROKAR_LIPOPROTEIN"/>
    <property type="match status" value="1"/>
</dbReference>
<dbReference type="EMBL" id="CP034235">
    <property type="protein sequence ID" value="QGQ98311.1"/>
    <property type="molecule type" value="Genomic_DNA"/>
</dbReference>
<dbReference type="KEGG" id="ppsc:EHS13_27210"/>
<accession>A0A6B8RPL5</accession>
<keyword evidence="3" id="KW-0472">Membrane</keyword>
<evidence type="ECO:0000256" key="6">
    <source>
        <dbReference type="SAM" id="MobiDB-lite"/>
    </source>
</evidence>
<protein>
    <recommendedName>
        <fullName evidence="9">Extracellular solute-binding protein</fullName>
    </recommendedName>
</protein>
<evidence type="ECO:0000256" key="2">
    <source>
        <dbReference type="ARBA" id="ARBA00022729"/>
    </source>
</evidence>
<dbReference type="InterPro" id="IPR006059">
    <property type="entry name" value="SBP"/>
</dbReference>
<feature type="compositionally biased region" description="Low complexity" evidence="6">
    <location>
        <begin position="35"/>
        <end position="54"/>
    </location>
</feature>
<dbReference type="Proteomes" id="UP000426246">
    <property type="component" value="Chromosome"/>
</dbReference>
<dbReference type="InterPro" id="IPR050490">
    <property type="entry name" value="Bact_solute-bd_prot1"/>
</dbReference>
<proteinExistence type="predicted"/>
<sequence>MRIGLKKMISVLIITCFMSTLLIACTKSKDESVVTSTPGASAEGSTTSAAPASPAASKLEPVTLNVMLWGDKPKQFDEVVAEFEKQTKDTLNTHLNVVWTPMADYVNKLKLKLAAGEQVDLAFDAPWMNMNQFIQQDNYYNLDEYFFNDKYPGLKKAFSDSFINNNKMMGIDQKLHTFGVPLGQYLGDLGILYYRKDLANKYGISDFKSEKDVEAYYDLVLKNEPNMIPFVERSDGNYNSDPVIQGDSSIMLAKADVNLWDVPIAPSIIATALIKDNKVLSASITGGKTADLQGFPAPFNQQNYDPLVAIRAWHDKGYTEKEPITRKDGAGTFAAGKAASMIEGISNYAKILGDLKAGVPTADLGMFVYQKGQREMTQPNAVTDFRAFNFLTIPKSSKNLERSMLFIDWLNQSQANHDFFELGIPGKNWEAVGEDKFKYPDGIDQGQNYNIPAYELTWNPTYIRLPNAIPDEYIKYYRYLADDKSYMKSATAGFAFNGDIVKNALANPDLGKVVSDSVLYKLGMIPNPAVEMAKLQAKWEKNTALQADLQKIKEEFVKQLQAFLDTQK</sequence>
<keyword evidence="1" id="KW-1003">Cell membrane</keyword>
<gene>
    <name evidence="7" type="ORF">EHS13_27210</name>
</gene>
<dbReference type="Pfam" id="PF01547">
    <property type="entry name" value="SBP_bac_1"/>
    <property type="match status" value="1"/>
</dbReference>
<evidence type="ECO:0000313" key="8">
    <source>
        <dbReference type="Proteomes" id="UP000426246"/>
    </source>
</evidence>
<dbReference type="Gene3D" id="3.40.190.10">
    <property type="entry name" value="Periplasmic binding protein-like II"/>
    <property type="match status" value="3"/>
</dbReference>
<dbReference type="PANTHER" id="PTHR43649">
    <property type="entry name" value="ARABINOSE-BINDING PROTEIN-RELATED"/>
    <property type="match status" value="1"/>
</dbReference>
<reference evidence="8" key="1">
    <citation type="submission" date="2018-11" db="EMBL/GenBank/DDBJ databases">
        <title>Complete genome sequence of Paenibacillus sp. ML311-T8.</title>
        <authorList>
            <person name="Nam Y.-D."/>
            <person name="Kang J."/>
            <person name="Chung W.-H."/>
            <person name="Park Y.S."/>
        </authorList>
    </citation>
    <scope>NUCLEOTIDE SEQUENCE [LARGE SCALE GENOMIC DNA]</scope>
    <source>
        <strain evidence="8">ML311-T8</strain>
    </source>
</reference>
<dbReference type="RefSeq" id="WP_155703414.1">
    <property type="nucleotide sequence ID" value="NZ_CP034235.1"/>
</dbReference>
<feature type="region of interest" description="Disordered" evidence="6">
    <location>
        <begin position="34"/>
        <end position="54"/>
    </location>
</feature>